<proteinExistence type="predicted"/>
<dbReference type="GO" id="GO:0001682">
    <property type="term" value="P:tRNA 5'-leader removal"/>
    <property type="evidence" value="ECO:0007669"/>
    <property type="project" value="InterPro"/>
</dbReference>
<dbReference type="AlphaFoldDB" id="A0A8D8SZ97"/>
<dbReference type="Gene3D" id="3.30.1330.30">
    <property type="match status" value="1"/>
</dbReference>
<dbReference type="GO" id="GO:0000172">
    <property type="term" value="C:ribonuclease MRP complex"/>
    <property type="evidence" value="ECO:0007669"/>
    <property type="project" value="InterPro"/>
</dbReference>
<feature type="region of interest" description="Disordered" evidence="2">
    <location>
        <begin position="234"/>
        <end position="266"/>
    </location>
</feature>
<dbReference type="GO" id="GO:0033204">
    <property type="term" value="F:ribonuclease P RNA binding"/>
    <property type="evidence" value="ECO:0007669"/>
    <property type="project" value="TreeGrafter"/>
</dbReference>
<organism evidence="3">
    <name type="scientific">Cacopsylla melanoneura</name>
    <dbReference type="NCBI Taxonomy" id="428564"/>
    <lineage>
        <taxon>Eukaryota</taxon>
        <taxon>Metazoa</taxon>
        <taxon>Ecdysozoa</taxon>
        <taxon>Arthropoda</taxon>
        <taxon>Hexapoda</taxon>
        <taxon>Insecta</taxon>
        <taxon>Pterygota</taxon>
        <taxon>Neoptera</taxon>
        <taxon>Paraneoptera</taxon>
        <taxon>Hemiptera</taxon>
        <taxon>Sternorrhyncha</taxon>
        <taxon>Psylloidea</taxon>
        <taxon>Psyllidae</taxon>
        <taxon>Psyllinae</taxon>
        <taxon>Cacopsylla</taxon>
    </lineage>
</organism>
<name>A0A8D8SZ97_9HEMI</name>
<dbReference type="PANTHER" id="PTHR46948:SF1">
    <property type="entry name" value="RIBONUCLEASE P PROTEIN SUBUNIT P38"/>
    <property type="match status" value="1"/>
</dbReference>
<feature type="coiled-coil region" evidence="1">
    <location>
        <begin position="47"/>
        <end position="98"/>
    </location>
</feature>
<dbReference type="GO" id="GO:0001650">
    <property type="term" value="C:fibrillar center"/>
    <property type="evidence" value="ECO:0007669"/>
    <property type="project" value="TreeGrafter"/>
</dbReference>
<protein>
    <recommendedName>
        <fullName evidence="4">Ribosomal protein L7Ae/L30e/S12e/Gadd45 domain-containing protein</fullName>
    </recommendedName>
</protein>
<evidence type="ECO:0000256" key="1">
    <source>
        <dbReference type="SAM" id="Coils"/>
    </source>
</evidence>
<keyword evidence="1" id="KW-0175">Coiled coil</keyword>
<dbReference type="InterPro" id="IPR042848">
    <property type="entry name" value="Rpp38"/>
</dbReference>
<sequence>MAIFTFMESSNDGKVKSLAEVNKKKVQKSFKNVLTSPHTQYWFPIQNDDLRKLKEQMEKNLPALVNLKSRIPWKYLKKLSKEERIKKLTEKKRKIKETECNQPLFSMRSFLSVGLNETSRCLSHDKLSCIVVDGGAKSKCVAIFLVNLAIARQVPVVICPELCEQTLSRFGFKTVAFGILNKVNNSADEMKKLITLQDIIVAIFTKQLSREPILCNRFKQILNEINNELKDEAMNVSEEDTKQSILDESNDDSMLDESSHEESVVSEDNVGDIYRYRTDKTYRVFVPTITSSQEPVSSKSEDFISVSSGDTLKRSSKQEMVSMKKRPKDIEDDLFFIDTGELLKPPVVKRIKPNQKRVKGKVKNS</sequence>
<reference evidence="3" key="1">
    <citation type="submission" date="2021-05" db="EMBL/GenBank/DDBJ databases">
        <authorList>
            <person name="Alioto T."/>
            <person name="Alioto T."/>
            <person name="Gomez Garrido J."/>
        </authorList>
    </citation>
    <scope>NUCLEOTIDE SEQUENCE</scope>
</reference>
<dbReference type="PANTHER" id="PTHR46948">
    <property type="entry name" value="RIBONUCLEASE P PROTEIN SUBUNIT P38"/>
    <property type="match status" value="1"/>
</dbReference>
<dbReference type="GO" id="GO:0004526">
    <property type="term" value="F:ribonuclease P activity"/>
    <property type="evidence" value="ECO:0007669"/>
    <property type="project" value="TreeGrafter"/>
</dbReference>
<evidence type="ECO:0000313" key="3">
    <source>
        <dbReference type="EMBL" id="CAG6678518.1"/>
    </source>
</evidence>
<dbReference type="GO" id="GO:0005655">
    <property type="term" value="C:nucleolar ribonuclease P complex"/>
    <property type="evidence" value="ECO:0007669"/>
    <property type="project" value="InterPro"/>
</dbReference>
<evidence type="ECO:0000256" key="2">
    <source>
        <dbReference type="SAM" id="MobiDB-lite"/>
    </source>
</evidence>
<evidence type="ECO:0008006" key="4">
    <source>
        <dbReference type="Google" id="ProtNLM"/>
    </source>
</evidence>
<accession>A0A8D8SZ97</accession>
<dbReference type="InterPro" id="IPR029064">
    <property type="entry name" value="Ribosomal_eL30-like_sf"/>
</dbReference>
<dbReference type="EMBL" id="HBUF01246105">
    <property type="protein sequence ID" value="CAG6678518.1"/>
    <property type="molecule type" value="Transcribed_RNA"/>
</dbReference>